<dbReference type="Proteomes" id="UP001058974">
    <property type="component" value="Chromosome 3"/>
</dbReference>
<feature type="compositionally biased region" description="Polar residues" evidence="1">
    <location>
        <begin position="77"/>
        <end position="87"/>
    </location>
</feature>
<feature type="compositionally biased region" description="Basic and acidic residues" evidence="1">
    <location>
        <begin position="49"/>
        <end position="70"/>
    </location>
</feature>
<feature type="compositionally biased region" description="Polar residues" evidence="1">
    <location>
        <begin position="137"/>
        <end position="151"/>
    </location>
</feature>
<dbReference type="EMBL" id="JAMSHJ010000003">
    <property type="protein sequence ID" value="KAI5428497.1"/>
    <property type="molecule type" value="Genomic_DNA"/>
</dbReference>
<feature type="region of interest" description="Disordered" evidence="1">
    <location>
        <begin position="273"/>
        <end position="313"/>
    </location>
</feature>
<dbReference type="Gramene" id="Psat3g105360.1">
    <property type="protein sequence ID" value="Psat3g105360.1.cds"/>
    <property type="gene ID" value="Psat3g105360"/>
</dbReference>
<evidence type="ECO:0000256" key="1">
    <source>
        <dbReference type="SAM" id="MobiDB-lite"/>
    </source>
</evidence>
<name>A0A9D5AY19_PEA</name>
<evidence type="ECO:0000313" key="3">
    <source>
        <dbReference type="Proteomes" id="UP001058974"/>
    </source>
</evidence>
<feature type="region of interest" description="Disordered" evidence="1">
    <location>
        <begin position="211"/>
        <end position="230"/>
    </location>
</feature>
<gene>
    <name evidence="2" type="ORF">KIW84_033469</name>
</gene>
<reference evidence="2 3" key="1">
    <citation type="journal article" date="2022" name="Nat. Genet.">
        <title>Improved pea reference genome and pan-genome highlight genomic features and evolutionary characteristics.</title>
        <authorList>
            <person name="Yang T."/>
            <person name="Liu R."/>
            <person name="Luo Y."/>
            <person name="Hu S."/>
            <person name="Wang D."/>
            <person name="Wang C."/>
            <person name="Pandey M.K."/>
            <person name="Ge S."/>
            <person name="Xu Q."/>
            <person name="Li N."/>
            <person name="Li G."/>
            <person name="Huang Y."/>
            <person name="Saxena R.K."/>
            <person name="Ji Y."/>
            <person name="Li M."/>
            <person name="Yan X."/>
            <person name="He Y."/>
            <person name="Liu Y."/>
            <person name="Wang X."/>
            <person name="Xiang C."/>
            <person name="Varshney R.K."/>
            <person name="Ding H."/>
            <person name="Gao S."/>
            <person name="Zong X."/>
        </authorList>
    </citation>
    <scope>NUCLEOTIDE SEQUENCE [LARGE SCALE GENOMIC DNA]</scope>
    <source>
        <strain evidence="2 3">cv. Zhongwan 6</strain>
    </source>
</reference>
<dbReference type="AlphaFoldDB" id="A0A9D5AY19"/>
<dbReference type="Gramene" id="Psat03G0346900-T1">
    <property type="protein sequence ID" value="KAI5428497.1"/>
    <property type="gene ID" value="KIW84_033469"/>
</dbReference>
<feature type="compositionally biased region" description="Polar residues" evidence="1">
    <location>
        <begin position="274"/>
        <end position="284"/>
    </location>
</feature>
<feature type="compositionally biased region" description="Polar residues" evidence="1">
    <location>
        <begin position="295"/>
        <end position="311"/>
    </location>
</feature>
<accession>A0A9D5AY19</accession>
<dbReference type="Gene3D" id="1.10.10.60">
    <property type="entry name" value="Homeodomain-like"/>
    <property type="match status" value="1"/>
</dbReference>
<organism evidence="2 3">
    <name type="scientific">Pisum sativum</name>
    <name type="common">Garden pea</name>
    <name type="synonym">Lathyrus oleraceus</name>
    <dbReference type="NCBI Taxonomy" id="3888"/>
    <lineage>
        <taxon>Eukaryota</taxon>
        <taxon>Viridiplantae</taxon>
        <taxon>Streptophyta</taxon>
        <taxon>Embryophyta</taxon>
        <taxon>Tracheophyta</taxon>
        <taxon>Spermatophyta</taxon>
        <taxon>Magnoliopsida</taxon>
        <taxon>eudicotyledons</taxon>
        <taxon>Gunneridae</taxon>
        <taxon>Pentapetalae</taxon>
        <taxon>rosids</taxon>
        <taxon>fabids</taxon>
        <taxon>Fabales</taxon>
        <taxon>Fabaceae</taxon>
        <taxon>Papilionoideae</taxon>
        <taxon>50 kb inversion clade</taxon>
        <taxon>NPAAA clade</taxon>
        <taxon>Hologalegina</taxon>
        <taxon>IRL clade</taxon>
        <taxon>Fabeae</taxon>
        <taxon>Lathyrus</taxon>
    </lineage>
</organism>
<feature type="compositionally biased region" description="Basic and acidic residues" evidence="1">
    <location>
        <begin position="923"/>
        <end position="932"/>
    </location>
</feature>
<dbReference type="CDD" id="cd11660">
    <property type="entry name" value="SANT_TRF"/>
    <property type="match status" value="1"/>
</dbReference>
<protein>
    <submittedName>
        <fullName evidence="2">Uncharacterized protein</fullName>
    </submittedName>
</protein>
<sequence>MFGNKVLLTYKRKRRSQSGSFIHGNRCQNSVCEDSHDCSSAKRVKHNKLTDENTSEKHEEKSMDTSDGKKLCFGSIKQPNESSTLPVQKSGDLEAGQLGNHDETERVVTMKESSSTSHPCEDNSKKDVDELPLIMKPSQNDCDTQKNSSGGENSGIECDDGSNKNNIPPSVELNARNDFNVINSEASITREISAACGDESLVLNKSTDRFTASPSKDNFGNQSEHKVTKTNLNRPLITYQCYKRKKCMNGTDKKSNSLHEKENIPVLAKWSMLGNANPSSSDGSSCDECPVNNVPDLNQTQTQDDTSSRSCSRIFPTDLNLSAELSERGELHQTREKVRNADTPCTSGVVSETCMAHVGEQLHHGEDIVKTNSHMAGTEVPSQSSLVHKEVLHLDKDCQGISIIIDSRDLCPGSATADQELEEFQPSVKEAIQNVMCNDMKKSGGHQPQSSDLPPNFAEEHTVELNLGADKDSLHLGTKTLVAKSDSTSSRSAIVENQVTQLEFLSSSNTKLSSEGKTIDDVCSSITQSQSGGCMMLDERTNVQQTKTNQLKHMPIVSLSLGLSLPTELETGGCDSSNCLPTLPLFNLTAGTRDIVQDGLCHSSTNRKPLLLRHKAVLDNIVSKTRALNERGNFQENLKPRGIMWSEEELDFLWIGVRRHGRGNWDAMLRDPRLRFSPFRKPWDLAERWEEEQSKLLKDISVPNFMHPNAERAAAEAALQGNFYFIDPKSGPWRQNPIEETNLSREDVFSYKESNHLNKSLAYSFLSNPAARGPAPMIHSRRTSYNSNIDKYELGFFNSPGSLSISKENSYSDDYPFNCSNAKNNLPRWLREAINTPPMSREPNPSADHCFDAGGSKSCFLPQSQSSALKTNDVHISNASHSSTYSRRKYGMLKMNKSLEHHARKQDDLIVIDSDTSSEETVSDDHRASMKI</sequence>
<feature type="region of interest" description="Disordered" evidence="1">
    <location>
        <begin position="912"/>
        <end position="932"/>
    </location>
</feature>
<feature type="compositionally biased region" description="Basic and acidic residues" evidence="1">
    <location>
        <begin position="100"/>
        <end position="109"/>
    </location>
</feature>
<comment type="caution">
    <text evidence="2">The sequence shown here is derived from an EMBL/GenBank/DDBJ whole genome shotgun (WGS) entry which is preliminary data.</text>
</comment>
<feature type="compositionally biased region" description="Polar residues" evidence="1">
    <location>
        <begin position="211"/>
        <end position="222"/>
    </location>
</feature>
<dbReference type="InterPro" id="IPR009057">
    <property type="entry name" value="Homeodomain-like_sf"/>
</dbReference>
<evidence type="ECO:0000313" key="2">
    <source>
        <dbReference type="EMBL" id="KAI5428497.1"/>
    </source>
</evidence>
<keyword evidence="3" id="KW-1185">Reference proteome</keyword>
<dbReference type="SUPFAM" id="SSF46689">
    <property type="entry name" value="Homeodomain-like"/>
    <property type="match status" value="1"/>
</dbReference>
<feature type="compositionally biased region" description="Basic and acidic residues" evidence="1">
    <location>
        <begin position="119"/>
        <end position="129"/>
    </location>
</feature>
<feature type="region of interest" description="Disordered" evidence="1">
    <location>
        <begin position="49"/>
        <end position="170"/>
    </location>
</feature>
<proteinExistence type="predicted"/>